<feature type="compositionally biased region" description="Basic and acidic residues" evidence="1">
    <location>
        <begin position="1768"/>
        <end position="1779"/>
    </location>
</feature>
<feature type="compositionally biased region" description="Basic and acidic residues" evidence="1">
    <location>
        <begin position="532"/>
        <end position="587"/>
    </location>
</feature>
<feature type="compositionally biased region" description="Low complexity" evidence="1">
    <location>
        <begin position="1560"/>
        <end position="1574"/>
    </location>
</feature>
<dbReference type="PROSITE" id="PS50055">
    <property type="entry name" value="TYR_PHOSPHATASE_PTP"/>
    <property type="match status" value="2"/>
</dbReference>
<feature type="region of interest" description="Disordered" evidence="1">
    <location>
        <begin position="1750"/>
        <end position="1844"/>
    </location>
</feature>
<dbReference type="OrthoDB" id="5983594at2759"/>
<feature type="region of interest" description="Disordered" evidence="1">
    <location>
        <begin position="1552"/>
        <end position="1575"/>
    </location>
</feature>
<feature type="compositionally biased region" description="Low complexity" evidence="1">
    <location>
        <begin position="1872"/>
        <end position="1881"/>
    </location>
</feature>
<feature type="region of interest" description="Disordered" evidence="1">
    <location>
        <begin position="775"/>
        <end position="812"/>
    </location>
</feature>
<feature type="compositionally biased region" description="Low complexity" evidence="1">
    <location>
        <begin position="283"/>
        <end position="306"/>
    </location>
</feature>
<feature type="domain" description="Tyrosine specific protein phosphatases" evidence="4">
    <location>
        <begin position="944"/>
        <end position="1023"/>
    </location>
</feature>
<keyword evidence="2" id="KW-0812">Transmembrane</keyword>
<keyword evidence="2" id="KW-1133">Transmembrane helix</keyword>
<feature type="compositionally biased region" description="Gly residues" evidence="1">
    <location>
        <begin position="1882"/>
        <end position="1900"/>
    </location>
</feature>
<evidence type="ECO:0000256" key="2">
    <source>
        <dbReference type="SAM" id="Phobius"/>
    </source>
</evidence>
<dbReference type="PRINTS" id="PR00700">
    <property type="entry name" value="PRTYPHPHTASE"/>
</dbReference>
<feature type="domain" description="Tyrosine-protein phosphatase" evidence="3">
    <location>
        <begin position="776"/>
        <end position="1032"/>
    </location>
</feature>
<dbReference type="Proteomes" id="UP001163046">
    <property type="component" value="Unassembled WGS sequence"/>
</dbReference>
<evidence type="ECO:0008006" key="7">
    <source>
        <dbReference type="Google" id="ProtNLM"/>
    </source>
</evidence>
<comment type="caution">
    <text evidence="5">The sequence shown here is derived from an EMBL/GenBank/DDBJ whole genome shotgun (WGS) entry which is preliminary data.</text>
</comment>
<feature type="compositionally biased region" description="Basic and acidic residues" evidence="1">
    <location>
        <begin position="689"/>
        <end position="699"/>
    </location>
</feature>
<keyword evidence="2" id="KW-0472">Membrane</keyword>
<dbReference type="InterPro" id="IPR029021">
    <property type="entry name" value="Prot-tyrosine_phosphatase-like"/>
</dbReference>
<dbReference type="PROSITE" id="PS50056">
    <property type="entry name" value="TYR_PHOSPHATASE_2"/>
    <property type="match status" value="2"/>
</dbReference>
<dbReference type="InterPro" id="IPR000242">
    <property type="entry name" value="PTP_cat"/>
</dbReference>
<feature type="compositionally biased region" description="Low complexity" evidence="1">
    <location>
        <begin position="713"/>
        <end position="726"/>
    </location>
</feature>
<proteinExistence type="predicted"/>
<feature type="transmembrane region" description="Helical" evidence="2">
    <location>
        <begin position="1714"/>
        <end position="1740"/>
    </location>
</feature>
<gene>
    <name evidence="5" type="ORF">OS493_016431</name>
</gene>
<dbReference type="SMART" id="SM00194">
    <property type="entry name" value="PTPc"/>
    <property type="match status" value="2"/>
</dbReference>
<dbReference type="InterPro" id="IPR003595">
    <property type="entry name" value="Tyr_Pase_cat"/>
</dbReference>
<dbReference type="PANTHER" id="PTHR19134">
    <property type="entry name" value="RECEPTOR-TYPE TYROSINE-PROTEIN PHOSPHATASE"/>
    <property type="match status" value="1"/>
</dbReference>
<sequence length="2226" mass="245532">MSMKNQLAAEMKDKNLGGFSVDPTFYSGALFDVVLRVVSACNDSLVDKGFDKKADFVNAIGSEMSGNPEFLGASIQRIECSDVGNVTIVTARVQISDLSASNPYKELSSLKNQVEAGRVGNFSVVPEWKSHTPGGKRFFAYVVLESETVDKALAPLSSDLNKGKLGNVTVVKKQNRVTIDPKSLTRKIFEVTFVQYVPSCVTADLSDPNSLNYKNFSQNIWKYIDENIRASNRIKAFYLETKVIKVSCHNTSTVRGYSDVYMKPNAEDWIGQFLGPLYKCKTEPGSPTTSSPTTTGTPTNTTGLTSISSTEPQNTTEPAVTPETTKPPTTKVTLPTPVTKPELYVKLKLGMTWGEFCPKREELRERIAWNVHDKSGTRVSPDRIVYVNVEQNCADPSKKDELAEVWFYVSKSGSKEVDKCLTLKAYKVFTMFFENGNTKQLGPDFEEKVVQVELAGNSASEYQKEDDNKMPSLTIILIAVAGAVGLFLMLLACCCLICCGGRRRRRRRYDSERPQALQHVVYVDSDGTAPRGAKESKENNENNTEKDAKKGETDDGRSMKEDDNKKDGYKNDGYEGDNKNKNAEGKENCSGQGDKSPRSKPKALSNDRDNAYESLNKTGDTGDHTYASINKPGSGENGTNNNNNNGNGNGNNKNDSSTTSSGSGSGNNNNAKHIAMAAPVPTGGSDSSARGDGRSKVDGSSDLNSSRAGNHGGESQNSGSQSSSASLVKADADPKDGERRGSHIPSPVDDDVPLTHKTGTVGIVALAIRNRNETKKEREFKNLSKDVPNEEVKYPSDTASKNRSPGVLPAPRTRVKLSTTPDYINANWIRDHKGQICYIATQHPLNETVEDFWRMVWDQQANMVVMVNDKEKEKPAEFMDYLPKGEGNTKTCGGFDVTIKQITEKADYILTVLSLVEAKNAASSREVSHVKFTSWKERAMPNVALFVGFVTATREARKKYGDTKAPTIVHCSDGLGFTGVYVAVDIGIKSHEESKTSVVDVFELSKNLRRDRHGIVCTLEHYNFIYQALYEYTVNYNKSAEQSKLKLYDQEFYSVVAFQGNMCRFSRQQSYAGLTLRMVLSVAISASLVNAQSNTTTAAAISPTPTTNAAMSSTVTPTAPSEIHSFKVIMEFVNITWKMDLLNKTSQGFIELANEITEAVENAIQVNNSLRVNVDVEEFKPGSVLAFLNISTNKTEAEAKKTLQSQMLNGKIGSFSVSKTLFSGQLLDVVLKIKAECNDSLELKGFNQSQRLTLTVEEALPGNEVATVQKVACPDPANVTIVTVRVQVENSSTENPNKELQDLRDDVKEGRLGNFTLIPAWQAYIPGEKQFSASFDLTTPSQNITTTIEDLEEAIKNIFQNDTDYRYVTVELLEDNKTAVVKVGMKTGAPNQPNDALRLLKESVAQGNLGQIPVVKRSFKSYINPNTVTQKEFEIHFRLNMSDCDTSDASKKAEVVEAYINRLKDYEHFIEAKLQNAECVYGSYYKQQRFVQAFFLVYVSPTAPDFRGLFNRYLYKCGKDSPVYDWGVRIVTLTPTSPDVNAARSYTHWVCPKPKPTPTTPTTEEPTSSSGTPPVEQKLPSLYVKVKLGITWGEFCSKLEHSLKQKIAWNLYDKNDTRVSPDRIIFINVEKNCADPSKKDEQAEVWFYVSKSGSKKLHKCLTLKAYKVLKMFLENGNTKPLGPDFEGKVIHVDLAGESASKYKTGYDSGDLSTLAIILIAIAGAVGLLLLTLACCCLFCCGAKRRRRRKGEESHKLHVVHVDANGADGRGKKGNEDDKNKKGKEKAKKRNKKGDTDGNDNDKDGKGKKDTNSNKDGDGNVVSYDNQAYGLGKDDGGPNDRNSNKAVGLAPVIVTSPAPDAYKAGDVSNKLKGGQMSDSASSGSGGSRRGSASIGGEGQGSGSKQSSPVGLRHIDADLNRRRSSAHSIIDDEDTPLTHKTGTVGIVALALRNRNEKKKEAEFKNLSKDVPEEEVKYPANTQSKNRSPDVLPAPKTRVRLSSNPDYINANWIRDHKGQRCYIATQHPLHETAEDFWRMVWDQESHMVVMVNEEEKEKPTEFMDYLPRGEGNKKSFGSIEVTIKQIVKKADYTLTTLNIADNKKPSSSREVSHMQFTSWKERAMPNVALFVGFVTATREARKKYGDTKAPTIVHCSDGLGFTGVYVAVDIGIKSHAESKTSIVDVFELSKNLRRDRHGIVCTLEHYNLIYQALYEYTVNYDESAAAQKL</sequence>
<feature type="region of interest" description="Disordered" evidence="1">
    <location>
        <begin position="1857"/>
        <end position="1909"/>
    </location>
</feature>
<dbReference type="EMBL" id="MU825881">
    <property type="protein sequence ID" value="KAJ7385354.1"/>
    <property type="molecule type" value="Genomic_DNA"/>
</dbReference>
<keyword evidence="6" id="KW-1185">Reference proteome</keyword>
<protein>
    <recommendedName>
        <fullName evidence="7">Protein-tyrosine-phosphatase</fullName>
    </recommendedName>
</protein>
<evidence type="ECO:0000313" key="5">
    <source>
        <dbReference type="EMBL" id="KAJ7385354.1"/>
    </source>
</evidence>
<feature type="region of interest" description="Disordered" evidence="1">
    <location>
        <begin position="281"/>
        <end position="335"/>
    </location>
</feature>
<feature type="domain" description="Tyrosine specific protein phosphatases" evidence="4">
    <location>
        <begin position="2125"/>
        <end position="2204"/>
    </location>
</feature>
<evidence type="ECO:0000313" key="6">
    <source>
        <dbReference type="Proteomes" id="UP001163046"/>
    </source>
</evidence>
<reference evidence="5" key="1">
    <citation type="submission" date="2023-01" db="EMBL/GenBank/DDBJ databases">
        <title>Genome assembly of the deep-sea coral Lophelia pertusa.</title>
        <authorList>
            <person name="Herrera S."/>
            <person name="Cordes E."/>
        </authorList>
    </citation>
    <scope>NUCLEOTIDE SEQUENCE</scope>
    <source>
        <strain evidence="5">USNM1676648</strain>
        <tissue evidence="5">Polyp</tissue>
    </source>
</reference>
<dbReference type="SMART" id="SM00404">
    <property type="entry name" value="PTPc_motif"/>
    <property type="match status" value="2"/>
</dbReference>
<organism evidence="5 6">
    <name type="scientific">Desmophyllum pertusum</name>
    <dbReference type="NCBI Taxonomy" id="174260"/>
    <lineage>
        <taxon>Eukaryota</taxon>
        <taxon>Metazoa</taxon>
        <taxon>Cnidaria</taxon>
        <taxon>Anthozoa</taxon>
        <taxon>Hexacorallia</taxon>
        <taxon>Scleractinia</taxon>
        <taxon>Caryophylliina</taxon>
        <taxon>Caryophylliidae</taxon>
        <taxon>Desmophyllum</taxon>
    </lineage>
</organism>
<dbReference type="SUPFAM" id="SSF52799">
    <property type="entry name" value="(Phosphotyrosine protein) phosphatases II"/>
    <property type="match status" value="2"/>
</dbReference>
<feature type="compositionally biased region" description="Basic and acidic residues" evidence="1">
    <location>
        <begin position="730"/>
        <end position="741"/>
    </location>
</feature>
<name>A0A9W9ZQI5_9CNID</name>
<feature type="compositionally biased region" description="Low complexity" evidence="1">
    <location>
        <begin position="315"/>
        <end position="335"/>
    </location>
</feature>
<feature type="compositionally biased region" description="Low complexity" evidence="1">
    <location>
        <begin position="633"/>
        <end position="670"/>
    </location>
</feature>
<dbReference type="CDD" id="cd00047">
    <property type="entry name" value="PTPc"/>
    <property type="match status" value="2"/>
</dbReference>
<accession>A0A9W9ZQI5</accession>
<feature type="region of interest" description="Disordered" evidence="1">
    <location>
        <begin position="520"/>
        <end position="756"/>
    </location>
</feature>
<dbReference type="InterPro" id="IPR000387">
    <property type="entry name" value="Tyr_Pase_dom"/>
</dbReference>
<dbReference type="Pfam" id="PF00102">
    <property type="entry name" value="Y_phosphatase"/>
    <property type="match status" value="2"/>
</dbReference>
<feature type="region of interest" description="Disordered" evidence="1">
    <location>
        <begin position="1969"/>
        <end position="1995"/>
    </location>
</feature>
<evidence type="ECO:0000259" key="4">
    <source>
        <dbReference type="PROSITE" id="PS50056"/>
    </source>
</evidence>
<dbReference type="PANTHER" id="PTHR19134:SF553">
    <property type="entry name" value="TYROSINE-PROTEIN PHOSPHATASE 10D-RELATED"/>
    <property type="match status" value="1"/>
</dbReference>
<dbReference type="GO" id="GO:0004725">
    <property type="term" value="F:protein tyrosine phosphatase activity"/>
    <property type="evidence" value="ECO:0007669"/>
    <property type="project" value="InterPro"/>
</dbReference>
<dbReference type="Gene3D" id="3.90.190.10">
    <property type="entry name" value="Protein tyrosine phosphatase superfamily"/>
    <property type="match status" value="2"/>
</dbReference>
<evidence type="ECO:0000256" key="1">
    <source>
        <dbReference type="SAM" id="MobiDB-lite"/>
    </source>
</evidence>
<feature type="compositionally biased region" description="Basic and acidic residues" evidence="1">
    <location>
        <begin position="775"/>
        <end position="794"/>
    </location>
</feature>
<feature type="compositionally biased region" description="Basic residues" evidence="1">
    <location>
        <begin position="1780"/>
        <end position="1791"/>
    </location>
</feature>
<feature type="domain" description="Tyrosine-protein phosphatase" evidence="3">
    <location>
        <begin position="1957"/>
        <end position="2213"/>
    </location>
</feature>
<evidence type="ECO:0000259" key="3">
    <source>
        <dbReference type="PROSITE" id="PS50055"/>
    </source>
</evidence>
<feature type="compositionally biased region" description="Basic and acidic residues" evidence="1">
    <location>
        <begin position="1792"/>
        <end position="1817"/>
    </location>
</feature>
<dbReference type="InterPro" id="IPR050348">
    <property type="entry name" value="Protein-Tyr_Phosphatase"/>
</dbReference>